<dbReference type="AlphaFoldDB" id="A0A1V0UXQ3"/>
<reference evidence="1 2" key="1">
    <citation type="submission" date="2017-03" db="EMBL/GenBank/DDBJ databases">
        <title>Paenibacillus larvae genome sequencing.</title>
        <authorList>
            <person name="Dingman D.W."/>
        </authorList>
    </citation>
    <scope>NUCLEOTIDE SEQUENCE [LARGE SCALE GENOMIC DNA]</scope>
    <source>
        <strain evidence="1 2">SAG 10367</strain>
    </source>
</reference>
<sequence length="270" mass="31339">MQLINIREQGIFEELFWMEIFGDHARFINRALTVNAQQELEQAGAFIRLFDTLADRANAKPDEGELRKLHKEALEAVYHLRTFKLYLLRKMLTETFEFHLSPTFLNHMVNEAEEGIHVISALAEGKEPPRDHALHHHLVWLQDAVGHADSLDANLDSQEKGLKALTEEYGQHFDWLYLKAVELVGYVRTRLQEFPALNRFNSQVEMEMVLFRKFLEELKEMDIRLEALGTLSPLMIDHMAREECYYLLKLSQVTALTPPACDPAKPRIGR</sequence>
<evidence type="ECO:0000313" key="2">
    <source>
        <dbReference type="Proteomes" id="UP000192727"/>
    </source>
</evidence>
<proteinExistence type="predicted"/>
<dbReference type="RefSeq" id="WP_077995472.1">
    <property type="nucleotide sequence ID" value="NZ_CP019794.1"/>
</dbReference>
<evidence type="ECO:0000313" key="1">
    <source>
        <dbReference type="EMBL" id="ARF70005.1"/>
    </source>
</evidence>
<dbReference type="InterPro" id="IPR021328">
    <property type="entry name" value="CotB-like"/>
</dbReference>
<dbReference type="SUPFAM" id="SSF158430">
    <property type="entry name" value="Bacillus cereus metalloprotein-like"/>
    <property type="match status" value="2"/>
</dbReference>
<dbReference type="Gene3D" id="1.20.1260.120">
    <property type="entry name" value="Protein of unknown function DUF2935"/>
    <property type="match status" value="1"/>
</dbReference>
<dbReference type="EMBL" id="CP020557">
    <property type="protein sequence ID" value="ARF70005.1"/>
    <property type="molecule type" value="Genomic_DNA"/>
</dbReference>
<gene>
    <name evidence="1" type="ORF">B7C51_22390</name>
</gene>
<name>A0A1V0UXQ3_9BACL</name>
<protein>
    <submittedName>
        <fullName evidence="1">Uncharacterized protein</fullName>
    </submittedName>
</protein>
<organism evidence="1 2">
    <name type="scientific">Paenibacillus larvae subsp. pulvifaciens</name>
    <dbReference type="NCBI Taxonomy" id="1477"/>
    <lineage>
        <taxon>Bacteria</taxon>
        <taxon>Bacillati</taxon>
        <taxon>Bacillota</taxon>
        <taxon>Bacilli</taxon>
        <taxon>Bacillales</taxon>
        <taxon>Paenibacillaceae</taxon>
        <taxon>Paenibacillus</taxon>
    </lineage>
</organism>
<dbReference type="GeneID" id="64219287"/>
<dbReference type="Proteomes" id="UP000192727">
    <property type="component" value="Chromosome"/>
</dbReference>
<dbReference type="Pfam" id="PF11155">
    <property type="entry name" value="DUF2935"/>
    <property type="match status" value="2"/>
</dbReference>
<accession>A0A1V0UXQ3</accession>